<feature type="compositionally biased region" description="Low complexity" evidence="1">
    <location>
        <begin position="875"/>
        <end position="892"/>
    </location>
</feature>
<feature type="region of interest" description="Disordered" evidence="1">
    <location>
        <begin position="824"/>
        <end position="990"/>
    </location>
</feature>
<feature type="compositionally biased region" description="Polar residues" evidence="1">
    <location>
        <begin position="183"/>
        <end position="198"/>
    </location>
</feature>
<feature type="region of interest" description="Disordered" evidence="1">
    <location>
        <begin position="167"/>
        <end position="211"/>
    </location>
</feature>
<dbReference type="OrthoDB" id="3556655at2759"/>
<feature type="compositionally biased region" description="Polar residues" evidence="1">
    <location>
        <begin position="354"/>
        <end position="369"/>
    </location>
</feature>
<feature type="compositionally biased region" description="Acidic residues" evidence="1">
    <location>
        <begin position="1105"/>
        <end position="1115"/>
    </location>
</feature>
<feature type="region of interest" description="Disordered" evidence="1">
    <location>
        <begin position="490"/>
        <end position="557"/>
    </location>
</feature>
<feature type="compositionally biased region" description="Basic and acidic residues" evidence="1">
    <location>
        <begin position="937"/>
        <end position="978"/>
    </location>
</feature>
<dbReference type="EMBL" id="KZ613945">
    <property type="protein sequence ID" value="PMD40849.1"/>
    <property type="molecule type" value="Genomic_DNA"/>
</dbReference>
<feature type="compositionally biased region" description="Basic and acidic residues" evidence="1">
    <location>
        <begin position="295"/>
        <end position="306"/>
    </location>
</feature>
<feature type="compositionally biased region" description="Low complexity" evidence="1">
    <location>
        <begin position="901"/>
        <end position="912"/>
    </location>
</feature>
<feature type="region of interest" description="Disordered" evidence="1">
    <location>
        <begin position="1015"/>
        <end position="1059"/>
    </location>
</feature>
<feature type="compositionally biased region" description="Basic and acidic residues" evidence="1">
    <location>
        <begin position="824"/>
        <end position="835"/>
    </location>
</feature>
<gene>
    <name evidence="2" type="ORF">L207DRAFT_346568</name>
</gene>
<sequence length="1419" mass="160026">MIPEGSMWSFGGLSEAVERNLDSPPTRREEVIRQSPHYRIPKREHITPRQPLMRGQHGTPITISSGGSYIHNFQDEYAPPRPMLKRPGSPSMMHGVPTKRQQMDYASPTLMHPSSPIPEDARQFLREERLESFRNQYVDEQQMFRQQVPIQFSQSPYEAYPQGRTAANRARSTEHIQRGRSPPFQQRAVQHHSPQYRSSEPHPLTKMTISGENRNYIRARSRDYQANHSNMANQNAQEHSRQAGRARFQSQLQQLQQENNARGYAVNMPRDSPASRPQPRQLGSPLWPNVNDSQKNGRDSPIEIRVRGHNVVPAGSRPIPEDQIDRRQVYDNPFTPLRQRARSPTFTPPRQRARSPTVSSHPLSATQGTPVAPPTTVCEALQPSSQKMKTPYQPPYVEDVPEEGNDNSESTPLNEVLRRQQREGKMPSNNFEGSSYNVTNILPQQSIFSHDPPKPTENISAIPQSSLGIASQPSPEIFSLLSTPDCGEAAPPLPAMRSIPMKERITPAKKPAAKKSTATPKSASRPTNSMSSPKTPKVTKKQKTKEGTELPPNPELVMQQRAAELIVTKELQGANEAMDLDLFGEILGLTEEDKAKKEDEIRSESQRKLLAKTEELLAREEARDRAELERNRVAAEKEESERLEKEAEDERTKARRAKERERQEALEERERDELRRKAASKIEADRKKDAEEAAERERKKREKKEKEDKVQAEAEQLAKLKAKQEEARRQAASLSAAKITMPGNGEKASADKVNDGDIIMEEESLFVPENNPEPAESDDRSRLKLVGPSSAAQLFAQSAPKAAISGYRAEREEAELRRAKLAKESRLNARWKRQEAAQSLQQAPLPDPEAFKERLTPTGPSKTSRKDPQPTRPRAQSVVSPPPSESASVAGSTVSQPILPSFISSAESSFGSDNSAPASLFRKDPQNSNSKINSISDLDRQKMESEQFAKAKENAFFKAVRTEEQKEQRRKKDDEKARERHKQRLTNEANKLGIELSEERLASEVEKYMIKRESDLQRRRERYPAKKISQDMPSDNLLSQAFPPSQPRAFSAVAESAADEDDITLEEQVRRARAAVPKERSLLALARNPSFARAAAKKTVADFQSDTESEEDPDPEPAPGTEKFGSGEAVQELNLAEIETDEDITDNIKGLDPDEQDAQVVPPLPDMTASFERRNRSKKPQSRTSSTMGNFISTLTNVMLYAVKKTLTFNGNKGEKVVLGQYVSQKQANDFAAAKIQELRKRQTRSISEAFDDDDLYFATVVYDPEGKNQAQIWVTATAMSPDDRPDFDPSEVEYRFPVKSWILTQYITKREVDEETGQITIHYNKPEILDQFSRLEMANHEACTRLITLLKPKSLSLEYVTQHANDLAPMIRQGMEDANADKQPVEYEIEKAENLIQWVDFDAVKMVVALLTVKGPRN</sequence>
<feature type="region of interest" description="Disordered" evidence="1">
    <location>
        <begin position="617"/>
        <end position="755"/>
    </location>
</feature>
<feature type="compositionally biased region" description="Basic and acidic residues" evidence="1">
    <location>
        <begin position="704"/>
        <end position="729"/>
    </location>
</feature>
<name>A0A2J6RQQ8_HYAVF</name>
<dbReference type="Proteomes" id="UP000235786">
    <property type="component" value="Unassembled WGS sequence"/>
</dbReference>
<feature type="region of interest" description="Disordered" evidence="1">
    <location>
        <begin position="231"/>
        <end position="414"/>
    </location>
</feature>
<reference evidence="2 3" key="1">
    <citation type="submission" date="2016-04" db="EMBL/GenBank/DDBJ databases">
        <title>A degradative enzymes factory behind the ericoid mycorrhizal symbiosis.</title>
        <authorList>
            <consortium name="DOE Joint Genome Institute"/>
            <person name="Martino E."/>
            <person name="Morin E."/>
            <person name="Grelet G."/>
            <person name="Kuo A."/>
            <person name="Kohler A."/>
            <person name="Daghino S."/>
            <person name="Barry K."/>
            <person name="Choi C."/>
            <person name="Cichocki N."/>
            <person name="Clum A."/>
            <person name="Copeland A."/>
            <person name="Hainaut M."/>
            <person name="Haridas S."/>
            <person name="Labutti K."/>
            <person name="Lindquist E."/>
            <person name="Lipzen A."/>
            <person name="Khouja H.-R."/>
            <person name="Murat C."/>
            <person name="Ohm R."/>
            <person name="Olson A."/>
            <person name="Spatafora J."/>
            <person name="Veneault-Fourrey C."/>
            <person name="Henrissat B."/>
            <person name="Grigoriev I."/>
            <person name="Martin F."/>
            <person name="Perotto S."/>
        </authorList>
    </citation>
    <scope>NUCLEOTIDE SEQUENCE [LARGE SCALE GENOMIC DNA]</scope>
    <source>
        <strain evidence="2 3">F</strain>
    </source>
</reference>
<feature type="compositionally biased region" description="Polar residues" evidence="1">
    <location>
        <begin position="926"/>
        <end position="936"/>
    </location>
</feature>
<evidence type="ECO:0000256" key="1">
    <source>
        <dbReference type="SAM" id="MobiDB-lite"/>
    </source>
</evidence>
<feature type="region of interest" description="Disordered" evidence="1">
    <location>
        <begin position="1097"/>
        <end position="1126"/>
    </location>
</feature>
<feature type="compositionally biased region" description="Basic and acidic residues" evidence="1">
    <location>
        <begin position="617"/>
        <end position="697"/>
    </location>
</feature>
<feature type="compositionally biased region" description="Polar residues" evidence="1">
    <location>
        <begin position="1031"/>
        <end position="1043"/>
    </location>
</feature>
<organism evidence="2 3">
    <name type="scientific">Hyaloscypha variabilis (strain UAMH 11265 / GT02V1 / F)</name>
    <name type="common">Meliniomyces variabilis</name>
    <dbReference type="NCBI Taxonomy" id="1149755"/>
    <lineage>
        <taxon>Eukaryota</taxon>
        <taxon>Fungi</taxon>
        <taxon>Dikarya</taxon>
        <taxon>Ascomycota</taxon>
        <taxon>Pezizomycotina</taxon>
        <taxon>Leotiomycetes</taxon>
        <taxon>Helotiales</taxon>
        <taxon>Hyaloscyphaceae</taxon>
        <taxon>Hyaloscypha</taxon>
        <taxon>Hyaloscypha variabilis</taxon>
    </lineage>
</organism>
<feature type="region of interest" description="Disordered" evidence="1">
    <location>
        <begin position="763"/>
        <end position="782"/>
    </location>
</feature>
<feature type="compositionally biased region" description="Basic and acidic residues" evidence="1">
    <location>
        <begin position="319"/>
        <end position="329"/>
    </location>
</feature>
<feature type="compositionally biased region" description="Basic and acidic residues" evidence="1">
    <location>
        <begin position="1015"/>
        <end position="1024"/>
    </location>
</feature>
<accession>A0A2J6RQQ8</accession>
<keyword evidence="3" id="KW-1185">Reference proteome</keyword>
<feature type="region of interest" description="Disordered" evidence="1">
    <location>
        <begin position="1139"/>
        <end position="1188"/>
    </location>
</feature>
<feature type="compositionally biased region" description="Low complexity" evidence="1">
    <location>
        <begin position="508"/>
        <end position="524"/>
    </location>
</feature>
<evidence type="ECO:0000313" key="2">
    <source>
        <dbReference type="EMBL" id="PMD40849.1"/>
    </source>
</evidence>
<protein>
    <submittedName>
        <fullName evidence="2">Uncharacterized protein</fullName>
    </submittedName>
</protein>
<evidence type="ECO:0000313" key="3">
    <source>
        <dbReference type="Proteomes" id="UP000235786"/>
    </source>
</evidence>
<proteinExistence type="predicted"/>